<dbReference type="InterPro" id="IPR005746">
    <property type="entry name" value="Thioredoxin"/>
</dbReference>
<dbReference type="Gene3D" id="3.40.30.10">
    <property type="entry name" value="Glutaredoxin"/>
    <property type="match status" value="1"/>
</dbReference>
<dbReference type="PANTHER" id="PTHR45663:SF11">
    <property type="entry name" value="GEO12009P1"/>
    <property type="match status" value="1"/>
</dbReference>
<dbReference type="SUPFAM" id="SSF52833">
    <property type="entry name" value="Thioredoxin-like"/>
    <property type="match status" value="1"/>
</dbReference>
<evidence type="ECO:0000256" key="6">
    <source>
        <dbReference type="NCBIfam" id="TIGR01068"/>
    </source>
</evidence>
<dbReference type="Proteomes" id="UP000313948">
    <property type="component" value="Chromosome"/>
</dbReference>
<dbReference type="PANTHER" id="PTHR45663">
    <property type="entry name" value="GEO12009P1"/>
    <property type="match status" value="1"/>
</dbReference>
<gene>
    <name evidence="9" type="primary">trxA</name>
    <name evidence="9" type="ORF">FE251_15305</name>
</gene>
<dbReference type="InterPro" id="IPR036249">
    <property type="entry name" value="Thioredoxin-like_sf"/>
</dbReference>
<evidence type="ECO:0000313" key="9">
    <source>
        <dbReference type="EMBL" id="QDB80583.1"/>
    </source>
</evidence>
<dbReference type="InterPro" id="IPR013766">
    <property type="entry name" value="Thioredoxin_domain"/>
</dbReference>
<evidence type="ECO:0000256" key="4">
    <source>
        <dbReference type="ARBA" id="ARBA00023157"/>
    </source>
</evidence>
<comment type="similarity">
    <text evidence="1 7">Belongs to the thioredoxin family.</text>
</comment>
<evidence type="ECO:0000256" key="1">
    <source>
        <dbReference type="ARBA" id="ARBA00008987"/>
    </source>
</evidence>
<evidence type="ECO:0000256" key="3">
    <source>
        <dbReference type="ARBA" id="ARBA00022982"/>
    </source>
</evidence>
<evidence type="ECO:0000313" key="10">
    <source>
        <dbReference type="Proteomes" id="UP000313948"/>
    </source>
</evidence>
<organism evidence="9 10">
    <name type="scientific">Georgenia wutianyii</name>
    <dbReference type="NCBI Taxonomy" id="2585135"/>
    <lineage>
        <taxon>Bacteria</taxon>
        <taxon>Bacillati</taxon>
        <taxon>Actinomycetota</taxon>
        <taxon>Actinomycetes</taxon>
        <taxon>Micrococcales</taxon>
        <taxon>Bogoriellaceae</taxon>
        <taxon>Georgenia</taxon>
    </lineage>
</organism>
<protein>
    <recommendedName>
        <fullName evidence="6 7">Thioredoxin</fullName>
    </recommendedName>
</protein>
<feature type="domain" description="Thioredoxin" evidence="8">
    <location>
        <begin position="1"/>
        <end position="110"/>
    </location>
</feature>
<reference evidence="9 10" key="1">
    <citation type="submission" date="2019-05" db="EMBL/GenBank/DDBJ databases">
        <title>Georgenia *** sp. nov., and Georgenia *** sp. nov., isolated from the intestinal contents of plateau pika (Ochotona curzoniae) in the Qinghai-Tibet plateau of China.</title>
        <authorList>
            <person name="Tian Z."/>
        </authorList>
    </citation>
    <scope>NUCLEOTIDE SEQUENCE [LARGE SCALE GENOMIC DNA]</scope>
    <source>
        <strain evidence="9 10">Z294</strain>
    </source>
</reference>
<dbReference type="RefSeq" id="WP_139949195.1">
    <property type="nucleotide sequence ID" value="NZ_CP040899.1"/>
</dbReference>
<evidence type="ECO:0000256" key="7">
    <source>
        <dbReference type="PIRNR" id="PIRNR000077"/>
    </source>
</evidence>
<dbReference type="Pfam" id="PF00085">
    <property type="entry name" value="Thioredoxin"/>
    <property type="match status" value="1"/>
</dbReference>
<dbReference type="PIRSF" id="PIRSF000077">
    <property type="entry name" value="Thioredoxin"/>
    <property type="match status" value="1"/>
</dbReference>
<keyword evidence="5" id="KW-0676">Redox-active center</keyword>
<evidence type="ECO:0000256" key="2">
    <source>
        <dbReference type="ARBA" id="ARBA00022448"/>
    </source>
</evidence>
<keyword evidence="4" id="KW-1015">Disulfide bond</keyword>
<sequence>MSVPAFPQVTDDTFAEEVLAAPGPVLVDFWAAWCQPCLKLSPVLAELAADFGDRLRVVGLDVDENPDTTREYGIVSIPTLVLFRDGELVTSLVGARPKPTLAQELATLVP</sequence>
<proteinExistence type="inferred from homology"/>
<evidence type="ECO:0000256" key="5">
    <source>
        <dbReference type="ARBA" id="ARBA00023284"/>
    </source>
</evidence>
<dbReference type="NCBIfam" id="TIGR01068">
    <property type="entry name" value="thioredoxin"/>
    <property type="match status" value="1"/>
</dbReference>
<keyword evidence="2" id="KW-0813">Transport</keyword>
<dbReference type="PROSITE" id="PS51352">
    <property type="entry name" value="THIOREDOXIN_2"/>
    <property type="match status" value="1"/>
</dbReference>
<name>A0ABX5VQV5_9MICO</name>
<dbReference type="EMBL" id="CP040899">
    <property type="protein sequence ID" value="QDB80583.1"/>
    <property type="molecule type" value="Genomic_DNA"/>
</dbReference>
<accession>A0ABX5VQV5</accession>
<keyword evidence="10" id="KW-1185">Reference proteome</keyword>
<keyword evidence="3" id="KW-0249">Electron transport</keyword>
<evidence type="ECO:0000259" key="8">
    <source>
        <dbReference type="PROSITE" id="PS51352"/>
    </source>
</evidence>
<dbReference type="CDD" id="cd02947">
    <property type="entry name" value="TRX_family"/>
    <property type="match status" value="1"/>
</dbReference>
<dbReference type="PRINTS" id="PR00421">
    <property type="entry name" value="THIOREDOXIN"/>
</dbReference>